<comment type="caution">
    <text evidence="2">The sequence shown here is derived from an EMBL/GenBank/DDBJ whole genome shotgun (WGS) entry which is preliminary data.</text>
</comment>
<reference evidence="2" key="1">
    <citation type="journal article" date="2014" name="Front. Microbiol.">
        <title>High frequency of phylogenetically diverse reductive dehalogenase-homologous genes in deep subseafloor sedimentary metagenomes.</title>
        <authorList>
            <person name="Kawai M."/>
            <person name="Futagami T."/>
            <person name="Toyoda A."/>
            <person name="Takaki Y."/>
            <person name="Nishi S."/>
            <person name="Hori S."/>
            <person name="Arai W."/>
            <person name="Tsubouchi T."/>
            <person name="Morono Y."/>
            <person name="Uchiyama I."/>
            <person name="Ito T."/>
            <person name="Fujiyama A."/>
            <person name="Inagaki F."/>
            <person name="Takami H."/>
        </authorList>
    </citation>
    <scope>NUCLEOTIDE SEQUENCE</scope>
    <source>
        <strain evidence="2">Expedition CK06-06</strain>
    </source>
</reference>
<feature type="region of interest" description="Disordered" evidence="1">
    <location>
        <begin position="1"/>
        <end position="27"/>
    </location>
</feature>
<name>X1F8L2_9ZZZZ</name>
<proteinExistence type="predicted"/>
<evidence type="ECO:0000313" key="2">
    <source>
        <dbReference type="EMBL" id="GAH17108.1"/>
    </source>
</evidence>
<dbReference type="SUPFAM" id="SSF140376">
    <property type="entry name" value="ChaB-like"/>
    <property type="match status" value="1"/>
</dbReference>
<dbReference type="AlphaFoldDB" id="X1F8L2"/>
<protein>
    <submittedName>
        <fullName evidence="2">Uncharacterized protein</fullName>
    </submittedName>
</protein>
<feature type="non-terminal residue" evidence="2">
    <location>
        <position position="1"/>
    </location>
</feature>
<dbReference type="InterPro" id="IPR037205">
    <property type="entry name" value="ChaB_sf"/>
</dbReference>
<gene>
    <name evidence="2" type="ORF">S01H4_58812</name>
</gene>
<organism evidence="2">
    <name type="scientific">marine sediment metagenome</name>
    <dbReference type="NCBI Taxonomy" id="412755"/>
    <lineage>
        <taxon>unclassified sequences</taxon>
        <taxon>metagenomes</taxon>
        <taxon>ecological metagenomes</taxon>
    </lineage>
</organism>
<accession>X1F8L2</accession>
<dbReference type="Gene3D" id="1.10.1740.70">
    <property type="entry name" value="ChaB"/>
    <property type="match status" value="1"/>
</dbReference>
<dbReference type="EMBL" id="BART01034406">
    <property type="protein sequence ID" value="GAH17108.1"/>
    <property type="molecule type" value="Genomic_DNA"/>
</dbReference>
<sequence>KKEEEKENEKTSKPPNMQEAILDDELETAPYKTNKDIPKHLHYLPEGAKDVFRKTFNKGLPKGEDYAFPVAYTAMKRWLKKNGYKKNNKGKWVKDK</sequence>
<feature type="compositionally biased region" description="Basic and acidic residues" evidence="1">
    <location>
        <begin position="1"/>
        <end position="12"/>
    </location>
</feature>
<evidence type="ECO:0000256" key="1">
    <source>
        <dbReference type="SAM" id="MobiDB-lite"/>
    </source>
</evidence>